<dbReference type="InterPro" id="IPR026818">
    <property type="entry name" value="Apc_fam"/>
</dbReference>
<feature type="compositionally biased region" description="Polar residues" evidence="1">
    <location>
        <begin position="1"/>
        <end position="15"/>
    </location>
</feature>
<dbReference type="EnsemblMetazoa" id="XM_008218554">
    <property type="protein sequence ID" value="XP_008216776"/>
    <property type="gene ID" value="LOC100680403"/>
</dbReference>
<dbReference type="GO" id="GO:0005881">
    <property type="term" value="C:cytoplasmic microtubule"/>
    <property type="evidence" value="ECO:0007669"/>
    <property type="project" value="TreeGrafter"/>
</dbReference>
<proteinExistence type="predicted"/>
<dbReference type="KEGG" id="nvi:100680403"/>
<evidence type="ECO:0000256" key="1">
    <source>
        <dbReference type="SAM" id="MobiDB-lite"/>
    </source>
</evidence>
<dbReference type="GO" id="GO:0016477">
    <property type="term" value="P:cell migration"/>
    <property type="evidence" value="ECO:0007669"/>
    <property type="project" value="TreeGrafter"/>
</dbReference>
<dbReference type="GO" id="GO:0007389">
    <property type="term" value="P:pattern specification process"/>
    <property type="evidence" value="ECO:0007669"/>
    <property type="project" value="TreeGrafter"/>
</dbReference>
<dbReference type="AlphaFoldDB" id="A0A7M7HGZ3"/>
<gene>
    <name evidence="2" type="primary">100680403</name>
</gene>
<dbReference type="GO" id="GO:0007026">
    <property type="term" value="P:negative regulation of microtubule depolymerization"/>
    <property type="evidence" value="ECO:0007669"/>
    <property type="project" value="TreeGrafter"/>
</dbReference>
<protein>
    <submittedName>
        <fullName evidence="2">Uncharacterized protein</fullName>
    </submittedName>
</protein>
<feature type="compositionally biased region" description="Basic and acidic residues" evidence="1">
    <location>
        <begin position="478"/>
        <end position="491"/>
    </location>
</feature>
<evidence type="ECO:0000313" key="2">
    <source>
        <dbReference type="EnsemblMetazoa" id="XP_008216776"/>
    </source>
</evidence>
<feature type="region of interest" description="Disordered" evidence="1">
    <location>
        <begin position="463"/>
        <end position="516"/>
    </location>
</feature>
<name>A0A7M7HGZ3_NASVI</name>
<dbReference type="OrthoDB" id="5918429at2759"/>
<feature type="region of interest" description="Disordered" evidence="1">
    <location>
        <begin position="1"/>
        <end position="43"/>
    </location>
</feature>
<dbReference type="GO" id="GO:0090090">
    <property type="term" value="P:negative regulation of canonical Wnt signaling pathway"/>
    <property type="evidence" value="ECO:0007669"/>
    <property type="project" value="TreeGrafter"/>
</dbReference>
<dbReference type="GO" id="GO:0008013">
    <property type="term" value="F:beta-catenin binding"/>
    <property type="evidence" value="ECO:0007669"/>
    <property type="project" value="InterPro"/>
</dbReference>
<organism evidence="2 3">
    <name type="scientific">Nasonia vitripennis</name>
    <name type="common">Parasitic wasp</name>
    <dbReference type="NCBI Taxonomy" id="7425"/>
    <lineage>
        <taxon>Eukaryota</taxon>
        <taxon>Metazoa</taxon>
        <taxon>Ecdysozoa</taxon>
        <taxon>Arthropoda</taxon>
        <taxon>Hexapoda</taxon>
        <taxon>Insecta</taxon>
        <taxon>Pterygota</taxon>
        <taxon>Neoptera</taxon>
        <taxon>Endopterygota</taxon>
        <taxon>Hymenoptera</taxon>
        <taxon>Apocrita</taxon>
        <taxon>Proctotrupomorpha</taxon>
        <taxon>Chalcidoidea</taxon>
        <taxon>Pteromalidae</taxon>
        <taxon>Pteromalinae</taxon>
        <taxon>Nasonia</taxon>
    </lineage>
</organism>
<feature type="region of interest" description="Disordered" evidence="1">
    <location>
        <begin position="320"/>
        <end position="362"/>
    </location>
</feature>
<dbReference type="PANTHER" id="PTHR12607:SF12">
    <property type="entry name" value="APC-LIKE, ISOFORM A-RELATED"/>
    <property type="match status" value="1"/>
</dbReference>
<accession>A0A7M7HGZ3</accession>
<dbReference type="InParanoid" id="A0A7M7HGZ3"/>
<dbReference type="PANTHER" id="PTHR12607">
    <property type="entry name" value="ADENOMATOUS POLYPOSIS COLI PROTEIN FAMILY"/>
    <property type="match status" value="1"/>
</dbReference>
<feature type="compositionally biased region" description="Basic and acidic residues" evidence="1">
    <location>
        <begin position="85"/>
        <end position="108"/>
    </location>
</feature>
<dbReference type="GO" id="GO:0030877">
    <property type="term" value="C:beta-catenin destruction complex"/>
    <property type="evidence" value="ECO:0007669"/>
    <property type="project" value="TreeGrafter"/>
</dbReference>
<dbReference type="Proteomes" id="UP000002358">
    <property type="component" value="Chromosome 1"/>
</dbReference>
<feature type="region of interest" description="Disordered" evidence="1">
    <location>
        <begin position="85"/>
        <end position="133"/>
    </location>
</feature>
<evidence type="ECO:0000313" key="3">
    <source>
        <dbReference type="Proteomes" id="UP000002358"/>
    </source>
</evidence>
<dbReference type="GO" id="GO:0001708">
    <property type="term" value="P:cell fate specification"/>
    <property type="evidence" value="ECO:0007669"/>
    <property type="project" value="TreeGrafter"/>
</dbReference>
<reference evidence="2" key="1">
    <citation type="submission" date="2021-01" db="UniProtKB">
        <authorList>
            <consortium name="EnsemblMetazoa"/>
        </authorList>
    </citation>
    <scope>IDENTIFICATION</scope>
</reference>
<dbReference type="GO" id="GO:0016342">
    <property type="term" value="C:catenin complex"/>
    <property type="evidence" value="ECO:0007669"/>
    <property type="project" value="TreeGrafter"/>
</dbReference>
<feature type="compositionally biased region" description="Acidic residues" evidence="1">
    <location>
        <begin position="496"/>
        <end position="513"/>
    </location>
</feature>
<keyword evidence="3" id="KW-1185">Reference proteome</keyword>
<feature type="compositionally biased region" description="Low complexity" evidence="1">
    <location>
        <begin position="329"/>
        <end position="339"/>
    </location>
</feature>
<dbReference type="EnsemblMetazoa" id="XM_016989501">
    <property type="protein sequence ID" value="XP_016844990"/>
    <property type="gene ID" value="LOC100680403"/>
</dbReference>
<sequence length="696" mass="79936">MSKVNNPKQPKGSSNVEDEERFGTRRKPWNYPDLATNFQHGQNRTCCSPADEIEAVWQGNDDQDSNSMHSVQVQTEKSALYLWKQDRKNDNSLKKSSQEMLDNKKIHSMDNANSKHQAQETEHSKLKKTRLNYEHDKMKAKLKSNISYPEAFDEYAETDLDQPMDYTLCYNESNVDDEKKRNASYLHSKNDFLCVEETVEEEKVGVIKPKGAFSKELTKNKREMFSNTSRSFKEIFNFFKDRDKKRSTTESTKSSVENQKLAKPMETCEQTFLKCSQPVQPPLEQCEKESKLKNETPCSQQTPLMFSRCSSLGSLNGFEQNSVQDDRSSVVSDFSRRTSGVVSPSELPDSPAQTAPPGTKLQLKPQIGCFGKKKMLSPHQDKSKNSSLASDNALQNENILRMIPLAKRSVFEDNLTSFKDESTPTKLHSMAASSLSSLTIDDEDEYDIVNKIILNKEKSNVSDETKIESIRENPLGRPDLDDTSVKPEKTENSVNGDDDEEENFDDEKDDELTDLTPYEEQLLDECIRRGIAKWTKQNINEIKPFSWDVGFTCLATRAILNSRIRVNSYSDIDDTDNLTNHDIIETLTNNNLNFEKNSENKEKESGNYEKCSNRDTSPTEREMDLEEASDKFDENSYYITYEEHLLDQCIRRGMAKITKRNVNDIKPFSWDANQICLTTRAMILHERLDEEMYSCH</sequence>
<feature type="compositionally biased region" description="Basic and acidic residues" evidence="1">
    <location>
        <begin position="596"/>
        <end position="627"/>
    </location>
</feature>
<feature type="region of interest" description="Disordered" evidence="1">
    <location>
        <begin position="595"/>
        <end position="627"/>
    </location>
</feature>
<dbReference type="GO" id="GO:0008017">
    <property type="term" value="F:microtubule binding"/>
    <property type="evidence" value="ECO:0007669"/>
    <property type="project" value="TreeGrafter"/>
</dbReference>
<dbReference type="GO" id="GO:0007399">
    <property type="term" value="P:nervous system development"/>
    <property type="evidence" value="ECO:0007669"/>
    <property type="project" value="TreeGrafter"/>
</dbReference>
<dbReference type="OMA" id="NENILRM"/>